<keyword evidence="3" id="KW-1185">Reference proteome</keyword>
<dbReference type="OrthoDB" id="3261594at2759"/>
<accession>A0A8H7VHM0</accession>
<reference evidence="2 3" key="1">
    <citation type="submission" date="2020-12" db="EMBL/GenBank/DDBJ databases">
        <title>Metabolic potential, ecology and presence of endohyphal bacteria is reflected in genomic diversity of Mucoromycotina.</title>
        <authorList>
            <person name="Muszewska A."/>
            <person name="Okrasinska A."/>
            <person name="Steczkiewicz K."/>
            <person name="Drgas O."/>
            <person name="Orlowska M."/>
            <person name="Perlinska-Lenart U."/>
            <person name="Aleksandrzak-Piekarczyk T."/>
            <person name="Szatraj K."/>
            <person name="Zielenkiewicz U."/>
            <person name="Pilsyk S."/>
            <person name="Malc E."/>
            <person name="Mieczkowski P."/>
            <person name="Kruszewska J.S."/>
            <person name="Biernat P."/>
            <person name="Pawlowska J."/>
        </authorList>
    </citation>
    <scope>NUCLEOTIDE SEQUENCE [LARGE SCALE GENOMIC DNA]</scope>
    <source>
        <strain evidence="2 3">CBS 142.35</strain>
    </source>
</reference>
<organism evidence="2 3">
    <name type="scientific">Circinella minor</name>
    <dbReference type="NCBI Taxonomy" id="1195481"/>
    <lineage>
        <taxon>Eukaryota</taxon>
        <taxon>Fungi</taxon>
        <taxon>Fungi incertae sedis</taxon>
        <taxon>Mucoromycota</taxon>
        <taxon>Mucoromycotina</taxon>
        <taxon>Mucoromycetes</taxon>
        <taxon>Mucorales</taxon>
        <taxon>Lichtheimiaceae</taxon>
        <taxon>Circinella</taxon>
    </lineage>
</organism>
<proteinExistence type="predicted"/>
<evidence type="ECO:0000313" key="2">
    <source>
        <dbReference type="EMBL" id="KAG2216803.1"/>
    </source>
</evidence>
<comment type="caution">
    <text evidence="2">The sequence shown here is derived from an EMBL/GenBank/DDBJ whole genome shotgun (WGS) entry which is preliminary data.</text>
</comment>
<gene>
    <name evidence="2" type="ORF">INT45_013815</name>
</gene>
<sequence>MSSLQKRSGEQEEGNEDDRKRVRGDDFDSDLFKKCPWCVQLIANKWYQQHLLNCRYNPNLFTMLNSSSNPTFQGNRTRNNDPSNQSFSIQPRITAGSSKTGQNTPLKFDFNAKSVLTDDILRLSVMLKRIVNRRRLTDVAYKEITDWGNEIISTFDKDHEFIYSPRRTKRSMASNIFPLKRQHFDVCPSGCKLYLKDDINEKCDFCEEPRYKSTSDSGDSTIRNPRSTMRMLLVSDQLAMMDIFDGELYQRLKNEDGIFDNELDIALGLYVDGFDLFNNRQRSMTIFHFVIYNFNPLIRNENRNMMQVALAGGPKAPRNIDSFLKPIVDDLKNLEEKRMDVEISTSSGKKVVYVKAHLIFATGDMQAVKYLVHHSGPSSFFGCRICLVKGEHNEKGTGMYFVDRDGLYKTWRDKDSFVNGDDRNGLKGSNMFAQLKCFQGPEFFGLDETHLFGHGIVSQLYELFNGTKYIMNGKENPFAADMEIIMEEVKSSRYQIPTSFDSS</sequence>
<dbReference type="AlphaFoldDB" id="A0A8H7VHM0"/>
<feature type="region of interest" description="Disordered" evidence="1">
    <location>
        <begin position="1"/>
        <end position="23"/>
    </location>
</feature>
<dbReference type="Pfam" id="PF02992">
    <property type="entry name" value="Transposase_21"/>
    <property type="match status" value="1"/>
</dbReference>
<feature type="region of interest" description="Disordered" evidence="1">
    <location>
        <begin position="71"/>
        <end position="100"/>
    </location>
</feature>
<dbReference type="Proteomes" id="UP000646827">
    <property type="component" value="Unassembled WGS sequence"/>
</dbReference>
<protein>
    <submittedName>
        <fullName evidence="2">Uncharacterized protein</fullName>
    </submittedName>
</protein>
<name>A0A8H7VHM0_9FUNG</name>
<evidence type="ECO:0000313" key="3">
    <source>
        <dbReference type="Proteomes" id="UP000646827"/>
    </source>
</evidence>
<dbReference type="InterPro" id="IPR004242">
    <property type="entry name" value="Transposase_21"/>
</dbReference>
<dbReference type="EMBL" id="JAEPRB010000358">
    <property type="protein sequence ID" value="KAG2216803.1"/>
    <property type="molecule type" value="Genomic_DNA"/>
</dbReference>
<evidence type="ECO:0000256" key="1">
    <source>
        <dbReference type="SAM" id="MobiDB-lite"/>
    </source>
</evidence>